<dbReference type="Proteomes" id="UP000886523">
    <property type="component" value="Unassembled WGS sequence"/>
</dbReference>
<evidence type="ECO:0000256" key="1">
    <source>
        <dbReference type="SAM" id="MobiDB-lite"/>
    </source>
</evidence>
<proteinExistence type="predicted"/>
<feature type="compositionally biased region" description="Polar residues" evidence="1">
    <location>
        <begin position="1"/>
        <end position="13"/>
    </location>
</feature>
<protein>
    <submittedName>
        <fullName evidence="2">Uncharacterized protein</fullName>
    </submittedName>
</protein>
<evidence type="ECO:0000313" key="2">
    <source>
        <dbReference type="EMBL" id="KAF9503056.1"/>
    </source>
</evidence>
<feature type="compositionally biased region" description="Basic and acidic residues" evidence="1">
    <location>
        <begin position="133"/>
        <end position="144"/>
    </location>
</feature>
<accession>A0A9P6ADP5</accession>
<sequence length="185" mass="20556">MITCLQTGSANDNAHTEETNHTPAVAGIVTMKTHEASPPPRRQHPTNDTHHTKRRAHTASSYCLNHPPHEPPPPLGNEPRPAKQMRMKPANDDQARDTHQTKPRNGDPRCKTVEPQDDHTPAEAGFIYPTPKTKPENDRHDARPQKPGMNPTPAEVGWYLLSPQSRPATPPPNTHPPNKTCEPPR</sequence>
<comment type="caution">
    <text evidence="2">The sequence shown here is derived from an EMBL/GenBank/DDBJ whole genome shotgun (WGS) entry which is preliminary data.</text>
</comment>
<name>A0A9P6ADP5_9AGAM</name>
<dbReference type="AlphaFoldDB" id="A0A9P6ADP5"/>
<keyword evidence="3" id="KW-1185">Reference proteome</keyword>
<gene>
    <name evidence="2" type="ORF">BS47DRAFT_1369823</name>
</gene>
<dbReference type="EMBL" id="MU129463">
    <property type="protein sequence ID" value="KAF9503056.1"/>
    <property type="molecule type" value="Genomic_DNA"/>
</dbReference>
<organism evidence="2 3">
    <name type="scientific">Hydnum rufescens UP504</name>
    <dbReference type="NCBI Taxonomy" id="1448309"/>
    <lineage>
        <taxon>Eukaryota</taxon>
        <taxon>Fungi</taxon>
        <taxon>Dikarya</taxon>
        <taxon>Basidiomycota</taxon>
        <taxon>Agaricomycotina</taxon>
        <taxon>Agaricomycetes</taxon>
        <taxon>Cantharellales</taxon>
        <taxon>Hydnaceae</taxon>
        <taxon>Hydnum</taxon>
    </lineage>
</organism>
<evidence type="ECO:0000313" key="3">
    <source>
        <dbReference type="Proteomes" id="UP000886523"/>
    </source>
</evidence>
<reference evidence="2" key="1">
    <citation type="journal article" date="2020" name="Nat. Commun.">
        <title>Large-scale genome sequencing of mycorrhizal fungi provides insights into the early evolution of symbiotic traits.</title>
        <authorList>
            <person name="Miyauchi S."/>
            <person name="Kiss E."/>
            <person name="Kuo A."/>
            <person name="Drula E."/>
            <person name="Kohler A."/>
            <person name="Sanchez-Garcia M."/>
            <person name="Morin E."/>
            <person name="Andreopoulos B."/>
            <person name="Barry K.W."/>
            <person name="Bonito G."/>
            <person name="Buee M."/>
            <person name="Carver A."/>
            <person name="Chen C."/>
            <person name="Cichocki N."/>
            <person name="Clum A."/>
            <person name="Culley D."/>
            <person name="Crous P.W."/>
            <person name="Fauchery L."/>
            <person name="Girlanda M."/>
            <person name="Hayes R.D."/>
            <person name="Keri Z."/>
            <person name="LaButti K."/>
            <person name="Lipzen A."/>
            <person name="Lombard V."/>
            <person name="Magnuson J."/>
            <person name="Maillard F."/>
            <person name="Murat C."/>
            <person name="Nolan M."/>
            <person name="Ohm R.A."/>
            <person name="Pangilinan J."/>
            <person name="Pereira M.F."/>
            <person name="Perotto S."/>
            <person name="Peter M."/>
            <person name="Pfister S."/>
            <person name="Riley R."/>
            <person name="Sitrit Y."/>
            <person name="Stielow J.B."/>
            <person name="Szollosi G."/>
            <person name="Zifcakova L."/>
            <person name="Stursova M."/>
            <person name="Spatafora J.W."/>
            <person name="Tedersoo L."/>
            <person name="Vaario L.M."/>
            <person name="Yamada A."/>
            <person name="Yan M."/>
            <person name="Wang P."/>
            <person name="Xu J."/>
            <person name="Bruns T."/>
            <person name="Baldrian P."/>
            <person name="Vilgalys R."/>
            <person name="Dunand C."/>
            <person name="Henrissat B."/>
            <person name="Grigoriev I.V."/>
            <person name="Hibbett D."/>
            <person name="Nagy L.G."/>
            <person name="Martin F.M."/>
        </authorList>
    </citation>
    <scope>NUCLEOTIDE SEQUENCE</scope>
    <source>
        <strain evidence="2">UP504</strain>
    </source>
</reference>
<feature type="compositionally biased region" description="Basic and acidic residues" evidence="1">
    <location>
        <begin position="89"/>
        <end position="121"/>
    </location>
</feature>
<feature type="region of interest" description="Disordered" evidence="1">
    <location>
        <begin position="1"/>
        <end position="185"/>
    </location>
</feature>